<evidence type="ECO:0000313" key="2">
    <source>
        <dbReference type="EMBL" id="MBM6923794.1"/>
    </source>
</evidence>
<keyword evidence="3" id="KW-1185">Reference proteome</keyword>
<gene>
    <name evidence="2" type="ORF">H9X81_08855</name>
</gene>
<evidence type="ECO:0000313" key="3">
    <source>
        <dbReference type="Proteomes" id="UP000724149"/>
    </source>
</evidence>
<evidence type="ECO:0000256" key="1">
    <source>
        <dbReference type="SAM" id="Phobius"/>
    </source>
</evidence>
<keyword evidence="1" id="KW-0812">Transmembrane</keyword>
<dbReference type="RefSeq" id="WP_204721369.1">
    <property type="nucleotide sequence ID" value="NZ_JACSNR010000008.1"/>
</dbReference>
<proteinExistence type="predicted"/>
<reference evidence="2 3" key="1">
    <citation type="journal article" date="2021" name="Sci. Rep.">
        <title>The distribution of antibiotic resistance genes in chicken gut microbiota commensals.</title>
        <authorList>
            <person name="Juricova H."/>
            <person name="Matiasovicova J."/>
            <person name="Kubasova T."/>
            <person name="Cejkova D."/>
            <person name="Rychlik I."/>
        </authorList>
    </citation>
    <scope>NUCLEOTIDE SEQUENCE [LARGE SCALE GENOMIC DNA]</scope>
    <source>
        <strain evidence="2 3">An564</strain>
    </source>
</reference>
<comment type="caution">
    <text evidence="2">The sequence shown here is derived from an EMBL/GenBank/DDBJ whole genome shotgun (WGS) entry which is preliminary data.</text>
</comment>
<dbReference type="EMBL" id="JACSNR010000008">
    <property type="protein sequence ID" value="MBM6923794.1"/>
    <property type="molecule type" value="Genomic_DNA"/>
</dbReference>
<organism evidence="2 3">
    <name type="scientific">Hydrogenoanaerobacterium saccharovorans</name>
    <dbReference type="NCBI Taxonomy" id="474960"/>
    <lineage>
        <taxon>Bacteria</taxon>
        <taxon>Bacillati</taxon>
        <taxon>Bacillota</taxon>
        <taxon>Clostridia</taxon>
        <taxon>Eubacteriales</taxon>
        <taxon>Oscillospiraceae</taxon>
        <taxon>Hydrogenoanaerobacterium</taxon>
    </lineage>
</organism>
<feature type="transmembrane region" description="Helical" evidence="1">
    <location>
        <begin position="15"/>
        <end position="37"/>
    </location>
</feature>
<evidence type="ECO:0008006" key="4">
    <source>
        <dbReference type="Google" id="ProtNLM"/>
    </source>
</evidence>
<name>A0ABS2GQ19_9FIRM</name>
<protein>
    <recommendedName>
        <fullName evidence="4">NTF2-like N-terminal transpeptidase domain-containing protein</fullName>
    </recommendedName>
</protein>
<keyword evidence="1" id="KW-0472">Membrane</keyword>
<keyword evidence="1" id="KW-1133">Transmembrane helix</keyword>
<accession>A0ABS2GQ19</accession>
<dbReference type="Proteomes" id="UP000724149">
    <property type="component" value="Unassembled WGS sequence"/>
</dbReference>
<sequence>MAASAKHRLGFREKLGLYALALLLIGAALLGYLWFALDRYESNTPESSVRRYLQETAAGQWETILQDAEADLSPLDRPEDYTAWLTEVYAGLPEEYTLVRTSGGEGQTYALMDGSREVSRLILTPAPAESGRSWQVRTLADSLPPVEILAPEGCTVQVNGTPLGSEYRTGSQAAAGYESLPQGYEAPQAEAYRIEGLLMEPEITAVTADGSACTVAAPTEGEVRTVSVTAPVPDAQAGEYWAAAEQAAKTYAAFISSDSGRGELNTLLLPGTEFWQAMQEFYNGWYIDHTGYGYENLQRLSLTSAGENAFTAELSFDYLVYRGAREYRYPSRYRLDFLKTANGWKAVRIATL</sequence>